<comment type="caution">
    <text evidence="1">The sequence shown here is derived from an EMBL/GenBank/DDBJ whole genome shotgun (WGS) entry which is preliminary data.</text>
</comment>
<sequence>MENQIIIIQAVKMMCKCQKKLESGALTHSFGPAVFSKSRTYDFSPTLLVLWSKVVRN</sequence>
<dbReference type="AlphaFoldDB" id="A0A8T1RQC9"/>
<accession>A0A8T1RQC9</accession>
<gene>
    <name evidence="1" type="ORF">CIPAW_01G207200</name>
</gene>
<proteinExistence type="predicted"/>
<name>A0A8T1RQC9_CARIL</name>
<keyword evidence="2" id="KW-1185">Reference proteome</keyword>
<dbReference type="Proteomes" id="UP000811609">
    <property type="component" value="Chromosome 1"/>
</dbReference>
<dbReference type="EMBL" id="CM031809">
    <property type="protein sequence ID" value="KAG6668936.1"/>
    <property type="molecule type" value="Genomic_DNA"/>
</dbReference>
<evidence type="ECO:0000313" key="1">
    <source>
        <dbReference type="EMBL" id="KAG6668936.1"/>
    </source>
</evidence>
<protein>
    <submittedName>
        <fullName evidence="1">Uncharacterized protein</fullName>
    </submittedName>
</protein>
<reference evidence="1" key="1">
    <citation type="submission" date="2020-12" db="EMBL/GenBank/DDBJ databases">
        <title>WGS assembly of Carya illinoinensis cv. Pawnee.</title>
        <authorList>
            <person name="Platts A."/>
            <person name="Shu S."/>
            <person name="Wright S."/>
            <person name="Barry K."/>
            <person name="Edger P."/>
            <person name="Pires J.C."/>
            <person name="Schmutz J."/>
        </authorList>
    </citation>
    <scope>NUCLEOTIDE SEQUENCE</scope>
    <source>
        <tissue evidence="1">Leaf</tissue>
    </source>
</reference>
<evidence type="ECO:0000313" key="2">
    <source>
        <dbReference type="Proteomes" id="UP000811609"/>
    </source>
</evidence>
<organism evidence="1 2">
    <name type="scientific">Carya illinoinensis</name>
    <name type="common">Pecan</name>
    <dbReference type="NCBI Taxonomy" id="32201"/>
    <lineage>
        <taxon>Eukaryota</taxon>
        <taxon>Viridiplantae</taxon>
        <taxon>Streptophyta</taxon>
        <taxon>Embryophyta</taxon>
        <taxon>Tracheophyta</taxon>
        <taxon>Spermatophyta</taxon>
        <taxon>Magnoliopsida</taxon>
        <taxon>eudicotyledons</taxon>
        <taxon>Gunneridae</taxon>
        <taxon>Pentapetalae</taxon>
        <taxon>rosids</taxon>
        <taxon>fabids</taxon>
        <taxon>Fagales</taxon>
        <taxon>Juglandaceae</taxon>
        <taxon>Carya</taxon>
    </lineage>
</organism>